<reference evidence="1 2" key="1">
    <citation type="submission" date="2013-12" db="EMBL/GenBank/DDBJ databases">
        <title>Draft genome of the parsitic nematode Ancylostoma duodenale.</title>
        <authorList>
            <person name="Mitreva M."/>
        </authorList>
    </citation>
    <scope>NUCLEOTIDE SEQUENCE [LARGE SCALE GENOMIC DNA]</scope>
    <source>
        <strain evidence="1 2">Zhejiang</strain>
    </source>
</reference>
<evidence type="ECO:0000313" key="1">
    <source>
        <dbReference type="EMBL" id="KIH69397.1"/>
    </source>
</evidence>
<accession>A0A0C2E1Y1</accession>
<proteinExistence type="predicted"/>
<gene>
    <name evidence="1" type="ORF">ANCDUO_00259</name>
</gene>
<protein>
    <submittedName>
        <fullName evidence="1">Uncharacterized protein</fullName>
    </submittedName>
</protein>
<dbReference type="AlphaFoldDB" id="A0A0C2E1Y1"/>
<evidence type="ECO:0000313" key="2">
    <source>
        <dbReference type="Proteomes" id="UP000054047"/>
    </source>
</evidence>
<dbReference type="EMBL" id="KN726165">
    <property type="protein sequence ID" value="KIH69397.1"/>
    <property type="molecule type" value="Genomic_DNA"/>
</dbReference>
<dbReference type="Proteomes" id="UP000054047">
    <property type="component" value="Unassembled WGS sequence"/>
</dbReference>
<keyword evidence="2" id="KW-1185">Reference proteome</keyword>
<sequence>MSSRSLPVSKTGARESCRLQPWLSPFIVPTPGPPRGRLSVHLPYSARWWNETEANDNKIYDNTLKPCYGLLSFVAAANSTELSGTKRREDC</sequence>
<organism evidence="1 2">
    <name type="scientific">Ancylostoma duodenale</name>
    <dbReference type="NCBI Taxonomy" id="51022"/>
    <lineage>
        <taxon>Eukaryota</taxon>
        <taxon>Metazoa</taxon>
        <taxon>Ecdysozoa</taxon>
        <taxon>Nematoda</taxon>
        <taxon>Chromadorea</taxon>
        <taxon>Rhabditida</taxon>
        <taxon>Rhabditina</taxon>
        <taxon>Rhabditomorpha</taxon>
        <taxon>Strongyloidea</taxon>
        <taxon>Ancylostomatidae</taxon>
        <taxon>Ancylostomatinae</taxon>
        <taxon>Ancylostoma</taxon>
    </lineage>
</organism>
<name>A0A0C2E1Y1_9BILA</name>